<dbReference type="EMBL" id="JAYKXP010000058">
    <property type="protein sequence ID" value="KAK7034065.1"/>
    <property type="molecule type" value="Genomic_DNA"/>
</dbReference>
<evidence type="ECO:0000256" key="1">
    <source>
        <dbReference type="ARBA" id="ARBA00004123"/>
    </source>
</evidence>
<evidence type="ECO:0000256" key="3">
    <source>
        <dbReference type="ARBA" id="ARBA00008442"/>
    </source>
</evidence>
<evidence type="ECO:0000256" key="7">
    <source>
        <dbReference type="ARBA" id="ARBA00023125"/>
    </source>
</evidence>
<keyword evidence="13" id="KW-1185">Reference proteome</keyword>
<evidence type="ECO:0000256" key="6">
    <source>
        <dbReference type="ARBA" id="ARBA00022895"/>
    </source>
</evidence>
<feature type="region of interest" description="Disordered" evidence="9">
    <location>
        <begin position="251"/>
        <end position="402"/>
    </location>
</feature>
<dbReference type="GO" id="GO:0098505">
    <property type="term" value="F:G-rich strand telomeric DNA binding"/>
    <property type="evidence" value="ECO:0007669"/>
    <property type="project" value="TreeGrafter"/>
</dbReference>
<dbReference type="Pfam" id="PF16686">
    <property type="entry name" value="POT1PC"/>
    <property type="match status" value="1"/>
</dbReference>
<dbReference type="InterPro" id="IPR012340">
    <property type="entry name" value="NA-bd_OB-fold"/>
</dbReference>
<evidence type="ECO:0000313" key="13">
    <source>
        <dbReference type="Proteomes" id="UP001383192"/>
    </source>
</evidence>
<feature type="compositionally biased region" description="Basic and acidic residues" evidence="9">
    <location>
        <begin position="325"/>
        <end position="345"/>
    </location>
</feature>
<dbReference type="PANTHER" id="PTHR14513:SF0">
    <property type="entry name" value="PROTECTION OF TELOMERES PROTEIN 1"/>
    <property type="match status" value="1"/>
</dbReference>
<comment type="caution">
    <text evidence="12">The sequence shown here is derived from an EMBL/GenBank/DDBJ whole genome shotgun (WGS) entry which is preliminary data.</text>
</comment>
<dbReference type="AlphaFoldDB" id="A0AAW0C606"/>
<dbReference type="InterPro" id="IPR011564">
    <property type="entry name" value="Telomer_end-bd_POT1/Cdc13"/>
</dbReference>
<dbReference type="InterPro" id="IPR028389">
    <property type="entry name" value="POT1"/>
</dbReference>
<accession>A0AAW0C606</accession>
<organism evidence="12 13">
    <name type="scientific">Paramarasmius palmivorus</name>
    <dbReference type="NCBI Taxonomy" id="297713"/>
    <lineage>
        <taxon>Eukaryota</taxon>
        <taxon>Fungi</taxon>
        <taxon>Dikarya</taxon>
        <taxon>Basidiomycota</taxon>
        <taxon>Agaricomycotina</taxon>
        <taxon>Agaricomycetes</taxon>
        <taxon>Agaricomycetidae</taxon>
        <taxon>Agaricales</taxon>
        <taxon>Marasmiineae</taxon>
        <taxon>Marasmiaceae</taxon>
        <taxon>Paramarasmius</taxon>
    </lineage>
</organism>
<feature type="region of interest" description="Disordered" evidence="9">
    <location>
        <begin position="888"/>
        <end position="915"/>
    </location>
</feature>
<keyword evidence="5" id="KW-0158">Chromosome</keyword>
<comment type="subcellular location">
    <subcellularLocation>
        <location evidence="2">Chromosome</location>
        <location evidence="2">Telomere</location>
    </subcellularLocation>
    <subcellularLocation>
        <location evidence="1">Nucleus</location>
    </subcellularLocation>
</comment>
<dbReference type="InterPro" id="IPR032042">
    <property type="entry name" value="POT1PC"/>
</dbReference>
<reference evidence="12 13" key="1">
    <citation type="submission" date="2024-01" db="EMBL/GenBank/DDBJ databases">
        <title>A draft genome for a cacao thread blight-causing isolate of Paramarasmius palmivorus.</title>
        <authorList>
            <person name="Baruah I.K."/>
            <person name="Bukari Y."/>
            <person name="Amoako-Attah I."/>
            <person name="Meinhardt L.W."/>
            <person name="Bailey B.A."/>
            <person name="Cohen S.P."/>
        </authorList>
    </citation>
    <scope>NUCLEOTIDE SEQUENCE [LARGE SCALE GENOMIC DNA]</scope>
    <source>
        <strain evidence="12 13">GH-12</strain>
    </source>
</reference>
<evidence type="ECO:0000313" key="12">
    <source>
        <dbReference type="EMBL" id="KAK7034065.1"/>
    </source>
</evidence>
<feature type="compositionally biased region" description="Polar residues" evidence="9">
    <location>
        <begin position="888"/>
        <end position="901"/>
    </location>
</feature>
<dbReference type="PANTHER" id="PTHR14513">
    <property type="entry name" value="PROTECTION OF TELOMERES 1"/>
    <property type="match status" value="1"/>
</dbReference>
<feature type="compositionally biased region" description="Polar residues" evidence="9">
    <location>
        <begin position="282"/>
        <end position="293"/>
    </location>
</feature>
<feature type="domain" description="Protection of telomeres protein 1 ssDNA-binding" evidence="11">
    <location>
        <begin position="617"/>
        <end position="711"/>
    </location>
</feature>
<dbReference type="Pfam" id="PF02765">
    <property type="entry name" value="POT1"/>
    <property type="match status" value="1"/>
</dbReference>
<evidence type="ECO:0000256" key="4">
    <source>
        <dbReference type="ARBA" id="ARBA00015253"/>
    </source>
</evidence>
<dbReference type="SUPFAM" id="SSF50249">
    <property type="entry name" value="Nucleic acid-binding proteins"/>
    <property type="match status" value="3"/>
</dbReference>
<evidence type="ECO:0000256" key="2">
    <source>
        <dbReference type="ARBA" id="ARBA00004574"/>
    </source>
</evidence>
<comment type="similarity">
    <text evidence="3">Belongs to the telombin family.</text>
</comment>
<proteinExistence type="inferred from homology"/>
<keyword evidence="6" id="KW-0779">Telomere</keyword>
<dbReference type="Gene3D" id="2.40.50.140">
    <property type="entry name" value="Nucleic acid-binding proteins"/>
    <property type="match status" value="3"/>
</dbReference>
<feature type="compositionally biased region" description="Pro residues" evidence="9">
    <location>
        <begin position="256"/>
        <end position="270"/>
    </location>
</feature>
<evidence type="ECO:0000256" key="8">
    <source>
        <dbReference type="ARBA" id="ARBA00023242"/>
    </source>
</evidence>
<dbReference type="GO" id="GO:0032210">
    <property type="term" value="P:regulation of telomere maintenance via telomerase"/>
    <property type="evidence" value="ECO:0007669"/>
    <property type="project" value="TreeGrafter"/>
</dbReference>
<keyword evidence="8" id="KW-0539">Nucleus</keyword>
<evidence type="ECO:0000256" key="9">
    <source>
        <dbReference type="SAM" id="MobiDB-lite"/>
    </source>
</evidence>
<feature type="compositionally biased region" description="Pro residues" evidence="9">
    <location>
        <begin position="378"/>
        <end position="395"/>
    </location>
</feature>
<keyword evidence="7" id="KW-0238">DNA-binding</keyword>
<name>A0AAW0C606_9AGAR</name>
<dbReference type="GO" id="GO:0000783">
    <property type="term" value="C:nuclear telomere cap complex"/>
    <property type="evidence" value="ECO:0007669"/>
    <property type="project" value="TreeGrafter"/>
</dbReference>
<gene>
    <name evidence="12" type="ORF">VNI00_012496</name>
</gene>
<evidence type="ECO:0000259" key="10">
    <source>
        <dbReference type="Pfam" id="PF02765"/>
    </source>
</evidence>
<dbReference type="GO" id="GO:0016233">
    <property type="term" value="P:telomere capping"/>
    <property type="evidence" value="ECO:0007669"/>
    <property type="project" value="TreeGrafter"/>
</dbReference>
<feature type="domain" description="Telomeric single stranded DNA binding POT1/Cdc13" evidence="10">
    <location>
        <begin position="414"/>
        <end position="522"/>
    </location>
</feature>
<protein>
    <recommendedName>
        <fullName evidence="4">Protection of telomeres protein 1</fullName>
    </recommendedName>
</protein>
<evidence type="ECO:0000256" key="5">
    <source>
        <dbReference type="ARBA" id="ARBA00022454"/>
    </source>
</evidence>
<dbReference type="Proteomes" id="UP001383192">
    <property type="component" value="Unassembled WGS sequence"/>
</dbReference>
<sequence length="1086" mass="121341">MYLASFPVSPFHHFDRTIRILPGTSQDSLGAMKRAAGSPAGPGPSSKRARLASEVAPATIFDDEAQKTYVYDIRDGTDGTGFLQGKVHMVWSLPGKKQRILLETLESSVGGSLVKIDVYFQGNCADVLKQREVQFSVQDEILLALRGAKVQKKDPMASRASYTTMLKFSEGALFKFVRRKRDCHAIGVVDTWSVDEEAIAEEEDWFDPPISHTSTGVAVQEALPTIVPVNEDAVMIPPRDSVEPQIITIKSESPEPAIPPYVPEPVPQRPSTPKNDPRKVTTDTTSKPVSTSLPPNPSRVIASAETSTVDQPVQKLSKKERKKLRQLEHQQKLAQQAREKLEKGPPKAPEQDSAGAESSTSVQSLPQKPVVAVEKPKSPSPPSPPPPPTIRPPGPLDLKPGRKTRYVNFAPLKDVPPRGQCTVAGIVVSVTDIKTTRTGDFTCTLDIVDPSNCKLEDDSYRNISGMKVNCFTRKNTEWLPCPEPGDVVILKDVKVADWHGGVNLTGYADKLQWAIYSSKEQRMHHGDISGCPHAEQLGNGRGHMHSPFYHTQDVDVIHYCKQLYEWWHAIKKEQERFAASIIQIGGGDGSNMEPISYVKQARPHWLMKEVSPGGVANGYFDCTVEIVHKYQGDNDNYFTLFITDYTPNEGFEPFENAAVHPSLSQCVARLECWDAASKAAPLFSVGDFLSLKNVKCRVSGRGSYEFKMQEPKFHSLQEKDSEFNMAYADLIQRKKAHQDQHGSNDPAELEHRPLKDAEMTKFFSFVAEVVHINNADSAKASIYVTDYTFNDVLRGVRPGNRVSQNLEGRVAKLLLYDCNVEVGKQLKLGDTISVNKARIMKGYSDNEVNIRLAGNERLIKRLNPGVDTHKVLIEQLKRQKADWEVSSTVASTSTNHVTQGSRPPEPLTPKTPRLPEQDCEVTVNAPRKLLHHSPIKEVQAVESCPTKLFKLFKRVSSYLLHHNGHDADFLLSIPNLQAACFNCNDNDHEYLKLQYRFWLTLQDEHGTRLTCPILREFPRADLVYDTDAYDKVCELFKVLAGSTRTYEQRVKEEQDVLSGPLLCCVVDNARNRRNELIYRLIECALA</sequence>
<feature type="compositionally biased region" description="Polar residues" evidence="9">
    <location>
        <begin position="356"/>
        <end position="366"/>
    </location>
</feature>
<evidence type="ECO:0000259" key="11">
    <source>
        <dbReference type="Pfam" id="PF16686"/>
    </source>
</evidence>
<dbReference type="GO" id="GO:0010521">
    <property type="term" value="F:telomerase inhibitor activity"/>
    <property type="evidence" value="ECO:0007669"/>
    <property type="project" value="TreeGrafter"/>
</dbReference>